<evidence type="ECO:0000256" key="7">
    <source>
        <dbReference type="SAM" id="SignalP"/>
    </source>
</evidence>
<dbReference type="NCBIfam" id="TIGR04183">
    <property type="entry name" value="Por_Secre_tail"/>
    <property type="match status" value="1"/>
</dbReference>
<evidence type="ECO:0000256" key="2">
    <source>
        <dbReference type="ARBA" id="ARBA00022670"/>
    </source>
</evidence>
<proteinExistence type="inferred from homology"/>
<dbReference type="SMART" id="SM00089">
    <property type="entry name" value="PKD"/>
    <property type="match status" value="2"/>
</dbReference>
<dbReference type="NCBIfam" id="NF038128">
    <property type="entry name" value="choice_anch_J"/>
    <property type="match status" value="1"/>
</dbReference>
<evidence type="ECO:0000256" key="6">
    <source>
        <dbReference type="PROSITE-ProRule" id="PRU01240"/>
    </source>
</evidence>
<dbReference type="InterPro" id="IPR011628">
    <property type="entry name" value="Cleaved_adhesin"/>
</dbReference>
<dbReference type="InterPro" id="IPR022409">
    <property type="entry name" value="PKD/Chitinase_dom"/>
</dbReference>
<dbReference type="InterPro" id="IPR013783">
    <property type="entry name" value="Ig-like_fold"/>
</dbReference>
<feature type="domain" description="PKD/Chitinase" evidence="8">
    <location>
        <begin position="890"/>
        <end position="979"/>
    </location>
</feature>
<organism evidence="9 10">
    <name type="scientific">Bergeyella porcorum</name>
    <dbReference type="NCBI Taxonomy" id="1735111"/>
    <lineage>
        <taxon>Bacteria</taxon>
        <taxon>Pseudomonadati</taxon>
        <taxon>Bacteroidota</taxon>
        <taxon>Flavobacteriia</taxon>
        <taxon>Flavobacteriales</taxon>
        <taxon>Weeksellaceae</taxon>
        <taxon>Bergeyella</taxon>
    </lineage>
</organism>
<evidence type="ECO:0000256" key="1">
    <source>
        <dbReference type="ARBA" id="ARBA00011073"/>
    </source>
</evidence>
<name>A0AAU0F0C3_9FLAO</name>
<feature type="domain" description="PKD/Chitinase" evidence="8">
    <location>
        <begin position="982"/>
        <end position="1068"/>
    </location>
</feature>
<dbReference type="InterPro" id="IPR000209">
    <property type="entry name" value="Peptidase_S8/S53_dom"/>
</dbReference>
<evidence type="ECO:0000259" key="8">
    <source>
        <dbReference type="SMART" id="SM00089"/>
    </source>
</evidence>
<dbReference type="InterPro" id="IPR026444">
    <property type="entry name" value="Secre_tail"/>
</dbReference>
<evidence type="ECO:0000256" key="3">
    <source>
        <dbReference type="ARBA" id="ARBA00022729"/>
    </source>
</evidence>
<dbReference type="KEGG" id="bpor:BPO_0736"/>
<dbReference type="Proteomes" id="UP001432059">
    <property type="component" value="Chromosome"/>
</dbReference>
<dbReference type="Gene3D" id="2.60.120.380">
    <property type="match status" value="1"/>
</dbReference>
<dbReference type="InterPro" id="IPR036852">
    <property type="entry name" value="Peptidase_S8/S53_dom_sf"/>
</dbReference>
<dbReference type="InterPro" id="IPR034058">
    <property type="entry name" value="TagA/B/C/D_pept_dom"/>
</dbReference>
<dbReference type="SUPFAM" id="SSF49299">
    <property type="entry name" value="PKD domain"/>
    <property type="match status" value="2"/>
</dbReference>
<feature type="signal peptide" evidence="7">
    <location>
        <begin position="1"/>
        <end position="29"/>
    </location>
</feature>
<dbReference type="SUPFAM" id="SSF52743">
    <property type="entry name" value="Subtilisin-like"/>
    <property type="match status" value="1"/>
</dbReference>
<reference evidence="9" key="1">
    <citation type="submission" date="2023-10" db="EMBL/GenBank/DDBJ databases">
        <title>Characterization and whole genome sequencing of a novel strain of Bergeyella porcorum QD2021 isolated from pig.</title>
        <authorList>
            <person name="Liu G."/>
            <person name="Chen C."/>
            <person name="Han X."/>
        </authorList>
    </citation>
    <scope>NUCLEOTIDE SEQUENCE</scope>
    <source>
        <strain evidence="9">QD2021</strain>
    </source>
</reference>
<dbReference type="PROSITE" id="PS00138">
    <property type="entry name" value="SUBTILASE_SER"/>
    <property type="match status" value="1"/>
</dbReference>
<dbReference type="GO" id="GO:0004252">
    <property type="term" value="F:serine-type endopeptidase activity"/>
    <property type="evidence" value="ECO:0007669"/>
    <property type="project" value="UniProtKB-UniRule"/>
</dbReference>
<dbReference type="Gene3D" id="3.40.50.200">
    <property type="entry name" value="Peptidase S8/S53 domain"/>
    <property type="match status" value="1"/>
</dbReference>
<keyword evidence="3 7" id="KW-0732">Signal</keyword>
<protein>
    <submittedName>
        <fullName evidence="9">Peptidase S8</fullName>
    </submittedName>
</protein>
<sequence>MKIDIYKRNLMRRQLPIALCYLASTFVFAQEGNEVKAMKMKTDVMSLDNFGKKKRNQVMSILELEETAKSRKIPFEGKIEGRYYQLQGFSPKNGKPVYYITYNTGAALGTSVQPLHHLGGGRSLEGKGIVLHEWDAGAVRDTHQEFGGRVKQQDGATRYDEHATHVGGTMVASGVDGKAKGMAPKVNLRAYDWRDDVSEMVNAALDGALVSNHSYGVPGGFQWGDYSGRLGWHWFASDDETEDKRYGQYGETDAEWDFIALKAPYYLPVKAAANDRGGGPESGGLHFFHNGMTWEASTKERIKNGGELGYDCIPSGNLGKNSLIVGAIHKLKKDYETASDIELAEFSSTGPTDDGRIKPDIVGVGVEVYSTASVGNGYYSTLSGTSMATPNVSGALGLLQEHYKKLYGTEEAPFMKAATLKALVIHTSNEAGKHLGPDYQYGWGVLNASKAVSVLSDRNKYTLLEEKELENGTPYTLEVTAKGNEPLKITIVWDDAVPELLPDSAILNNRTPTLVNDLDIRVSDANGIYLPWVLNPDEPNKAADRGDNYRDNVEQILIENPIAGQKYTITVSHKAGKNLKTNQMINGQLKLVDAASQPFALVVSGIDGGVTKDLEIKAINIPEAKNFSSNTPVEIVVANVAEQVVSGAKITYRLVDVDHSERVLKEGELALGEMAKGQEIKKNIELDLSIPFVNYNIEAKIISEQDQIRSNDQLSVEAYGVVSDLTNGHSQYHYSFENDWMKNGWKVEDTDVNGLGWRRYESEAAAKTGRSVMRNHSDMALNINDWLYSNPLKLKKGQAYKIIINAKKENDKIQDNVGVFVGEEPLSSSMVQLGDEATLSTEYKRFVFDFRPSKDGVFYVGLNQSTAIGEVAYSVIVDDVSVIPAGTVPFVDFSASDKNPNSYESVELISEVVESQSPILSYEWQFTSDKVSFVEGTKNTANPRVVFNEEGMYSVALKTVNDKGESINVKENFIKVANTAITADFTASSKNVYEDNIVRFTDVSKGNPLPNKWLWTVTPADGVEYLNGNNVQNPEIKFTKKGTYSVKLEAGYVHNGASISQHSVEQRNLLNVEEVYASVVNLEGTIMDTKGDVRLSWQRPRILPLYVEDFEGNGFSTDFNVMNDDDNERNWMVDTKASNAHTGSNSVYSEAFIDGKYKTVSNWMITGKMKKGGEILKFWQKNQFKERLDVYIVPMPSSGGLPTLEEVKMGQKIYTSTKANSRYTEVNVDISQYTASEHYIVFHHNTTAKDFGVKVHIDDIEVGYNEASEGKLKTSNKNVETMGVIDAARLVGYKVFRNGALLSEIDDINQVEYDDTVDKNNRYTYDVYAVYSNGKESEPVSVTIDITNLSTSDVKNEGLKIYPNPSDGRFVVEAGSGVTSLKAEVYDMSGKQIYKQDFRGNKADLNLTQYPKGVYILNLVDNNGKKQSAKLMIK</sequence>
<dbReference type="Pfam" id="PF07675">
    <property type="entry name" value="Cleaved_Adhesin"/>
    <property type="match status" value="2"/>
</dbReference>
<keyword evidence="2 6" id="KW-0645">Protease</keyword>
<dbReference type="Pfam" id="PF18962">
    <property type="entry name" value="Por_Secre_tail"/>
    <property type="match status" value="1"/>
</dbReference>
<dbReference type="PROSITE" id="PS51892">
    <property type="entry name" value="SUBTILASE"/>
    <property type="match status" value="1"/>
</dbReference>
<keyword evidence="10" id="KW-1185">Reference proteome</keyword>
<feature type="chain" id="PRO_5043367071" evidence="7">
    <location>
        <begin position="30"/>
        <end position="1434"/>
    </location>
</feature>
<feature type="active site" description="Charge relay system" evidence="6">
    <location>
        <position position="162"/>
    </location>
</feature>
<feature type="active site" description="Charge relay system" evidence="6">
    <location>
        <position position="386"/>
    </location>
</feature>
<dbReference type="PANTHER" id="PTHR43399:SF4">
    <property type="entry name" value="CELL WALL-ASSOCIATED PROTEASE"/>
    <property type="match status" value="1"/>
</dbReference>
<evidence type="ECO:0000313" key="9">
    <source>
        <dbReference type="EMBL" id="WOC51383.1"/>
    </source>
</evidence>
<comment type="similarity">
    <text evidence="1 6">Belongs to the peptidase S8 family.</text>
</comment>
<dbReference type="CDD" id="cd04842">
    <property type="entry name" value="Peptidases_S8_Kp43_protease"/>
    <property type="match status" value="1"/>
</dbReference>
<dbReference type="Gene3D" id="2.60.40.10">
    <property type="entry name" value="Immunoglobulins"/>
    <property type="match status" value="2"/>
</dbReference>
<dbReference type="SUPFAM" id="SSF49785">
    <property type="entry name" value="Galactose-binding domain-like"/>
    <property type="match status" value="1"/>
</dbReference>
<evidence type="ECO:0000256" key="5">
    <source>
        <dbReference type="ARBA" id="ARBA00022825"/>
    </source>
</evidence>
<dbReference type="RefSeq" id="WP_327985019.1">
    <property type="nucleotide sequence ID" value="NZ_CP136426.1"/>
</dbReference>
<feature type="active site" description="Charge relay system" evidence="6">
    <location>
        <position position="135"/>
    </location>
</feature>
<dbReference type="InterPro" id="IPR051048">
    <property type="entry name" value="Peptidase_S8/S53_subtilisin"/>
</dbReference>
<keyword evidence="4 6" id="KW-0378">Hydrolase</keyword>
<dbReference type="InterPro" id="IPR023828">
    <property type="entry name" value="Peptidase_S8_Ser-AS"/>
</dbReference>
<dbReference type="Gene3D" id="2.60.120.200">
    <property type="match status" value="2"/>
</dbReference>
<evidence type="ECO:0000256" key="4">
    <source>
        <dbReference type="ARBA" id="ARBA00022801"/>
    </source>
</evidence>
<gene>
    <name evidence="9" type="ORF">BPO_0736</name>
</gene>
<keyword evidence="5 6" id="KW-0720">Serine protease</keyword>
<dbReference type="EMBL" id="CP136426">
    <property type="protein sequence ID" value="WOC51383.1"/>
    <property type="molecule type" value="Genomic_DNA"/>
</dbReference>
<dbReference type="GO" id="GO:0006508">
    <property type="term" value="P:proteolysis"/>
    <property type="evidence" value="ECO:0007669"/>
    <property type="project" value="UniProtKB-KW"/>
</dbReference>
<evidence type="ECO:0000313" key="10">
    <source>
        <dbReference type="Proteomes" id="UP001432059"/>
    </source>
</evidence>
<dbReference type="InterPro" id="IPR008979">
    <property type="entry name" value="Galactose-bd-like_sf"/>
</dbReference>
<accession>A0AAU0F0C3</accession>
<dbReference type="InterPro" id="IPR035986">
    <property type="entry name" value="PKD_dom_sf"/>
</dbReference>
<dbReference type="PANTHER" id="PTHR43399">
    <property type="entry name" value="SUBTILISIN-RELATED"/>
    <property type="match status" value="1"/>
</dbReference>
<dbReference type="Pfam" id="PF00082">
    <property type="entry name" value="Peptidase_S8"/>
    <property type="match status" value="1"/>
</dbReference>